<dbReference type="InParanoid" id="K5XXW4"/>
<proteinExistence type="predicted"/>
<feature type="compositionally biased region" description="Basic residues" evidence="1">
    <location>
        <begin position="64"/>
        <end position="73"/>
    </location>
</feature>
<dbReference type="RefSeq" id="XP_007329374.1">
    <property type="nucleotide sequence ID" value="XM_007329312.1"/>
</dbReference>
<dbReference type="AlphaFoldDB" id="K5XXW4"/>
<evidence type="ECO:0000256" key="1">
    <source>
        <dbReference type="SAM" id="MobiDB-lite"/>
    </source>
</evidence>
<dbReference type="EMBL" id="JH971389">
    <property type="protein sequence ID" value="EKM80135.1"/>
    <property type="molecule type" value="Genomic_DNA"/>
</dbReference>
<dbReference type="OrthoDB" id="3365211at2759"/>
<dbReference type="KEGG" id="abp:AGABI1DRAFT127814"/>
<gene>
    <name evidence="2" type="ORF">AGABI1DRAFT_127814</name>
</gene>
<name>K5XXW4_AGABU</name>
<accession>K5XXW4</accession>
<organism evidence="2 3">
    <name type="scientific">Agaricus bisporus var. burnettii (strain JB137-S8 / ATCC MYA-4627 / FGSC 10392)</name>
    <name type="common">White button mushroom</name>
    <dbReference type="NCBI Taxonomy" id="597362"/>
    <lineage>
        <taxon>Eukaryota</taxon>
        <taxon>Fungi</taxon>
        <taxon>Dikarya</taxon>
        <taxon>Basidiomycota</taxon>
        <taxon>Agaricomycotina</taxon>
        <taxon>Agaricomycetes</taxon>
        <taxon>Agaricomycetidae</taxon>
        <taxon>Agaricales</taxon>
        <taxon>Agaricineae</taxon>
        <taxon>Agaricaceae</taxon>
        <taxon>Agaricus</taxon>
    </lineage>
</organism>
<evidence type="ECO:0000313" key="2">
    <source>
        <dbReference type="EMBL" id="EKM80135.1"/>
    </source>
</evidence>
<dbReference type="Proteomes" id="UP000008493">
    <property type="component" value="Unassembled WGS sequence"/>
</dbReference>
<protein>
    <submittedName>
        <fullName evidence="2">Uncharacterized protein</fullName>
    </submittedName>
</protein>
<evidence type="ECO:0000313" key="3">
    <source>
        <dbReference type="Proteomes" id="UP000008493"/>
    </source>
</evidence>
<dbReference type="HOGENOM" id="CLU_1660191_0_0_1"/>
<feature type="region of interest" description="Disordered" evidence="1">
    <location>
        <begin position="40"/>
        <end position="73"/>
    </location>
</feature>
<keyword evidence="3" id="KW-1185">Reference proteome</keyword>
<reference evidence="3" key="1">
    <citation type="journal article" date="2012" name="Proc. Natl. Acad. Sci. U.S.A.">
        <title>Genome sequence of the button mushroom Agaricus bisporus reveals mechanisms governing adaptation to a humic-rich ecological niche.</title>
        <authorList>
            <person name="Morin E."/>
            <person name="Kohler A."/>
            <person name="Baker A.R."/>
            <person name="Foulongne-Oriol M."/>
            <person name="Lombard V."/>
            <person name="Nagy L.G."/>
            <person name="Ohm R.A."/>
            <person name="Patyshakuliyeva A."/>
            <person name="Brun A."/>
            <person name="Aerts A.L."/>
            <person name="Bailey A.M."/>
            <person name="Billette C."/>
            <person name="Coutinho P.M."/>
            <person name="Deakin G."/>
            <person name="Doddapaneni H."/>
            <person name="Floudas D."/>
            <person name="Grimwood J."/>
            <person name="Hilden K."/>
            <person name="Kuees U."/>
            <person name="LaButti K.M."/>
            <person name="Lapidus A."/>
            <person name="Lindquist E.A."/>
            <person name="Lucas S.M."/>
            <person name="Murat C."/>
            <person name="Riley R.W."/>
            <person name="Salamov A.A."/>
            <person name="Schmutz J."/>
            <person name="Subramanian V."/>
            <person name="Woesten H.A.B."/>
            <person name="Xu J."/>
            <person name="Eastwood D.C."/>
            <person name="Foster G.D."/>
            <person name="Sonnenberg A.S."/>
            <person name="Cullen D."/>
            <person name="de Vries R.P."/>
            <person name="Lundell T."/>
            <person name="Hibbett D.S."/>
            <person name="Henrissat B."/>
            <person name="Burton K.S."/>
            <person name="Kerrigan R.W."/>
            <person name="Challen M.P."/>
            <person name="Grigoriev I.V."/>
            <person name="Martin F."/>
        </authorList>
    </citation>
    <scope>NUCLEOTIDE SEQUENCE [LARGE SCALE GENOMIC DNA]</scope>
    <source>
        <strain evidence="3">JB137-S8 / ATCC MYA-4627 / FGSC 10392</strain>
    </source>
</reference>
<dbReference type="GeneID" id="18826727"/>
<sequence length="159" mass="17773">MPPIRALQRGFYSTLNDECSPGSGIGTSPKRANTLASLDRIPLPRLEDGNENLGSPRESSSPRVRSHMSRKTVRRSRFLTYHRQTSCHRTAETGPCLSFHDPLSLQLKPARQLSERATLTHDDFWDAQHLYNIVEHLNVIDPQVGTISTLANTANAIVM</sequence>